<accession>A0A4R1RDV7</accession>
<dbReference type="EMBL" id="SLUP01000008">
    <property type="protein sequence ID" value="TCL64051.1"/>
    <property type="molecule type" value="Genomic_DNA"/>
</dbReference>
<comment type="caution">
    <text evidence="1">The sequence shown here is derived from an EMBL/GenBank/DDBJ whole genome shotgun (WGS) entry which is preliminary data.</text>
</comment>
<reference evidence="1 2" key="1">
    <citation type="submission" date="2019-03" db="EMBL/GenBank/DDBJ databases">
        <title>Genomic Encyclopedia of Type Strains, Phase IV (KMG-IV): sequencing the most valuable type-strain genomes for metagenomic binning, comparative biology and taxonomic classification.</title>
        <authorList>
            <person name="Goeker M."/>
        </authorList>
    </citation>
    <scope>NUCLEOTIDE SEQUENCE [LARGE SCALE GENOMIC DNA]</scope>
    <source>
        <strain evidence="1 2">DSM 18792</strain>
    </source>
</reference>
<dbReference type="OrthoDB" id="1067053at2"/>
<name>A0A4R1RDV7_9FLAO</name>
<keyword evidence="2" id="KW-1185">Reference proteome</keyword>
<evidence type="ECO:0000313" key="2">
    <source>
        <dbReference type="Proteomes" id="UP000295455"/>
    </source>
</evidence>
<protein>
    <recommendedName>
        <fullName evidence="3">MarR family transcriptional regulator</fullName>
    </recommendedName>
</protein>
<evidence type="ECO:0000313" key="1">
    <source>
        <dbReference type="EMBL" id="TCL64051.1"/>
    </source>
</evidence>
<dbReference type="AlphaFoldDB" id="A0A4R1RDV7"/>
<dbReference type="RefSeq" id="WP_132218881.1">
    <property type="nucleotide sequence ID" value="NZ_OX156936.1"/>
</dbReference>
<dbReference type="Proteomes" id="UP000295455">
    <property type="component" value="Unassembled WGS sequence"/>
</dbReference>
<organism evidence="1 2">
    <name type="scientific">Mariniflexile fucanivorans</name>
    <dbReference type="NCBI Taxonomy" id="264023"/>
    <lineage>
        <taxon>Bacteria</taxon>
        <taxon>Pseudomonadati</taxon>
        <taxon>Bacteroidota</taxon>
        <taxon>Flavobacteriia</taxon>
        <taxon>Flavobacteriales</taxon>
        <taxon>Flavobacteriaceae</taxon>
        <taxon>Mariniflexile</taxon>
    </lineage>
</organism>
<proteinExistence type="predicted"/>
<gene>
    <name evidence="1" type="ORF">EV196_108252</name>
</gene>
<evidence type="ECO:0008006" key="3">
    <source>
        <dbReference type="Google" id="ProtNLM"/>
    </source>
</evidence>
<sequence length="336" mass="39387">MKKAINYINETLGINAIVNPIQNKDLGNLPMYFSKAYKLYGTTIFDKNIVLVELKNEDDLSILQADKHLLLLKNTWNKTVVLVLDTILSYNRNRLIEKRINFIVPGKQLFLPELLINLSENYSLPKSKQKSETLMPSAQLLLLYHIIHRYNKWQIEEHAFNEIADKLNYSPMAITNAVEDLKQHEFIDVNGEKEKYIKFKYERSELWYYAQEQKLLVSPIIKTVYVDVLPSDSFMLKSNASAMPEYTSLNPSRQDYYAIEKNTFYALKRNNRLVNANDREGQFAIEVWKYNPLTIAEEMDNDLVVVDPLSLYLSLKDSHDERVEMGLEQIIEKYIW</sequence>